<dbReference type="Gene3D" id="2.70.98.100">
    <property type="entry name" value="Baculovirus E66 occlusion-derived virus envelope protein, domain 2"/>
    <property type="match status" value="1"/>
</dbReference>
<dbReference type="KEGG" id="vg:22619712"/>
<keyword evidence="1" id="KW-0472">Membrane</keyword>
<sequence>MSIIIFWLITVAIAVFVIIVMCRLKYDDDDGDDGNSDFNIYDYDDDDGYFEDVKVNLATFELFFRSTIWSTRKLRTNYDDTAVIREFADNDDNDDDDDNDDEIFKNLRPFEDANDFANMLKSLTAYAVHMSVAAVEINVQIAVHLHRALHSIATKLPVPAPNQRLPWNFADDHWHLFSVALTECAMLLSIMIRPYIDVSDIVVNIIENYLPEPNLSMGWRRSIGFSTRMCLPYVYAQLCRGRDIVDIAAEGSVSNVLNGIKHHVCDTGDGIRTDFINFVDNNVRNYSYLVENYFTFAYYNFLFGRNFVEMSNVRRSLQMVGSNTGRLHPALAYKNGSHVMPVLAEIMHYTNGVFSADFSKVVTVRNQNYSASLVCPTNGVAYYQANYEYRSHALLWTMTKRIWSNNPYHAQTLLALIDTGVLLLDVDAIRLPGNDVLLSRNTSMSFLPNPGFSGIAATDDSAAVASFSKFDALNVEYYSYTLFYRSGMVQLYDAIKAISSLNRDGFCVLLVQKVIDNDDDDDVNDNDDSAKNIYDKNNTTWNVHSAQGCIVRHHDIANYKRLPNFVQRTTNGVLHTCQPIPMLEINDGQGTVCYSMTTLPNSSEPHVSMLDSTRRTFRMDADEIECVFDFPFVLLKNNASRVVTINNAYQVSKHIHTIHYDDIKRILSHVNLRIESLKSDTIQRTDYAFVYENTQTNQFKFQY</sequence>
<accession>A0A0A7KRA3</accession>
<dbReference type="GeneID" id="22619712"/>
<evidence type="ECO:0000259" key="2">
    <source>
        <dbReference type="Pfam" id="PF04850"/>
    </source>
</evidence>
<protein>
    <submittedName>
        <fullName evidence="3">Odv-e66b</fullName>
    </submittedName>
</protein>
<dbReference type="Gene3D" id="1.50.10.100">
    <property type="entry name" value="Chondroitin AC/alginate lyase"/>
    <property type="match status" value="1"/>
</dbReference>
<feature type="transmembrane region" description="Helical" evidence="1">
    <location>
        <begin position="6"/>
        <end position="24"/>
    </location>
</feature>
<dbReference type="InterPro" id="IPR006934">
    <property type="entry name" value="ODV-E66_C_baculovirus"/>
</dbReference>
<dbReference type="RefSeq" id="YP_009112683.1">
    <property type="nucleotide sequence ID" value="NC_025960.1"/>
</dbReference>
<dbReference type="InterPro" id="IPR043082">
    <property type="entry name" value="Baculo_ODV-E66_core"/>
</dbReference>
<dbReference type="EMBL" id="KM102981">
    <property type="protein sequence ID" value="AIZ48679.1"/>
    <property type="molecule type" value="Genomic_DNA"/>
</dbReference>
<organism evidence="3 4">
    <name type="scientific">Agrotis segetum nucleopolyhedrovirus B</name>
    <dbReference type="NCBI Taxonomy" id="1580580"/>
    <lineage>
        <taxon>Viruses</taxon>
        <taxon>Viruses incertae sedis</taxon>
        <taxon>Naldaviricetes</taxon>
        <taxon>Lefavirales</taxon>
        <taxon>Baculoviridae</taxon>
        <taxon>Alphabaculovirus</taxon>
        <taxon>Alphabaculovirus alteragsegetum</taxon>
    </lineage>
</organism>
<evidence type="ECO:0000313" key="3">
    <source>
        <dbReference type="EMBL" id="AIZ48679.1"/>
    </source>
</evidence>
<feature type="domain" description="Baculovirus ODV-E66 C-terminal" evidence="2">
    <location>
        <begin position="311"/>
        <end position="666"/>
    </location>
</feature>
<reference evidence="3 4" key="1">
    <citation type="journal article" date="2015" name="Virus Genes">
        <title>The genome sequence of Agrotis segetum nucleopolyhedrovirus B (AgseNPV-B) reveals a new baculovirus species within the Agrotis baculovirus complex.</title>
        <authorList>
            <person name="Wennmann J.T."/>
            <person name="Gueli Alletti G."/>
            <person name="Jehle J.A."/>
        </authorList>
    </citation>
    <scope>NUCLEOTIDE SEQUENCE [LARGE SCALE GENOMIC DNA]</scope>
    <source>
        <strain evidence="3">English</strain>
    </source>
</reference>
<name>A0A0A7KRA3_9ABAC</name>
<keyword evidence="4" id="KW-1185">Reference proteome</keyword>
<proteinExistence type="predicted"/>
<dbReference type="SUPFAM" id="SSF48230">
    <property type="entry name" value="Chondroitin AC/alginate lyase"/>
    <property type="match status" value="1"/>
</dbReference>
<evidence type="ECO:0000313" key="4">
    <source>
        <dbReference type="Proteomes" id="UP000202327"/>
    </source>
</evidence>
<dbReference type="GO" id="GO:0019031">
    <property type="term" value="C:viral envelope"/>
    <property type="evidence" value="ECO:0007669"/>
    <property type="project" value="InterPro"/>
</dbReference>
<keyword evidence="1" id="KW-0812">Transmembrane</keyword>
<evidence type="ECO:0000256" key="1">
    <source>
        <dbReference type="SAM" id="Phobius"/>
    </source>
</evidence>
<dbReference type="InterPro" id="IPR008929">
    <property type="entry name" value="Chondroitin_lyas"/>
</dbReference>
<dbReference type="OrthoDB" id="1386at10239"/>
<dbReference type="Proteomes" id="UP000202327">
    <property type="component" value="Segment"/>
</dbReference>
<dbReference type="Pfam" id="PF04850">
    <property type="entry name" value="Baculo_E66"/>
    <property type="match status" value="1"/>
</dbReference>
<keyword evidence="1" id="KW-1133">Transmembrane helix</keyword>